<keyword evidence="1" id="KW-1133">Transmembrane helix</keyword>
<organism evidence="2">
    <name type="scientific">marine metagenome</name>
    <dbReference type="NCBI Taxonomy" id="408172"/>
    <lineage>
        <taxon>unclassified sequences</taxon>
        <taxon>metagenomes</taxon>
        <taxon>ecological metagenomes</taxon>
    </lineage>
</organism>
<keyword evidence="1" id="KW-0812">Transmembrane</keyword>
<accession>A0A382G7K8</accession>
<evidence type="ECO:0000313" key="2">
    <source>
        <dbReference type="EMBL" id="SVB70785.1"/>
    </source>
</evidence>
<protein>
    <submittedName>
        <fullName evidence="2">Uncharacterized protein</fullName>
    </submittedName>
</protein>
<reference evidence="2" key="1">
    <citation type="submission" date="2018-05" db="EMBL/GenBank/DDBJ databases">
        <authorList>
            <person name="Lanie J.A."/>
            <person name="Ng W.-L."/>
            <person name="Kazmierczak K.M."/>
            <person name="Andrzejewski T.M."/>
            <person name="Davidsen T.M."/>
            <person name="Wayne K.J."/>
            <person name="Tettelin H."/>
            <person name="Glass J.I."/>
            <person name="Rusch D."/>
            <person name="Podicherti R."/>
            <person name="Tsui H.-C.T."/>
            <person name="Winkler M.E."/>
        </authorList>
    </citation>
    <scope>NUCLEOTIDE SEQUENCE</scope>
</reference>
<feature type="non-terminal residue" evidence="2">
    <location>
        <position position="170"/>
    </location>
</feature>
<dbReference type="AlphaFoldDB" id="A0A382G7K8"/>
<keyword evidence="1" id="KW-0472">Membrane</keyword>
<feature type="transmembrane region" description="Helical" evidence="1">
    <location>
        <begin position="98"/>
        <end position="116"/>
    </location>
</feature>
<sequence>MPKYVSIKRLTSYWRLYLFVAPAAVLVGIFAYFPAASAIYHAFFRWNGSYVKEFVGLYNFHQLLGWSPFLWLVMVAWVVLLMALLVGRPMRLAGRAPWGLLSMVGGLGVALFTAGTESTVLHMNAGEAWQWYGRALWATVLGVGLHQIVQRNWSQKGQGLLGLYGFLWFY</sequence>
<feature type="transmembrane region" description="Helical" evidence="1">
    <location>
        <begin position="63"/>
        <end position="86"/>
    </location>
</feature>
<feature type="transmembrane region" description="Helical" evidence="1">
    <location>
        <begin position="16"/>
        <end position="43"/>
    </location>
</feature>
<dbReference type="EMBL" id="UINC01053808">
    <property type="protein sequence ID" value="SVB70785.1"/>
    <property type="molecule type" value="Genomic_DNA"/>
</dbReference>
<evidence type="ECO:0000256" key="1">
    <source>
        <dbReference type="SAM" id="Phobius"/>
    </source>
</evidence>
<name>A0A382G7K8_9ZZZZ</name>
<proteinExistence type="predicted"/>
<feature type="transmembrane region" description="Helical" evidence="1">
    <location>
        <begin position="128"/>
        <end position="149"/>
    </location>
</feature>
<gene>
    <name evidence="2" type="ORF">METZ01_LOCUS223639</name>
</gene>